<dbReference type="InterPro" id="IPR036390">
    <property type="entry name" value="WH_DNA-bd_sf"/>
</dbReference>
<dbReference type="Proteomes" id="UP000298337">
    <property type="component" value="Unassembled WGS sequence"/>
</dbReference>
<dbReference type="EMBL" id="SRLA01000004">
    <property type="protein sequence ID" value="TGE05409.1"/>
    <property type="molecule type" value="Genomic_DNA"/>
</dbReference>
<organism evidence="6 7">
    <name type="scientific">Hymenobacter fodinae</name>
    <dbReference type="NCBI Taxonomy" id="2510796"/>
    <lineage>
        <taxon>Bacteria</taxon>
        <taxon>Pseudomonadati</taxon>
        <taxon>Bacteroidota</taxon>
        <taxon>Cytophagia</taxon>
        <taxon>Cytophagales</taxon>
        <taxon>Hymenobacteraceae</taxon>
        <taxon>Hymenobacter</taxon>
    </lineage>
</organism>
<dbReference type="PIRSF" id="PIRSF019455">
    <property type="entry name" value="CopR_AtkY"/>
    <property type="match status" value="1"/>
</dbReference>
<sequence length="143" mass="16278">MSQTFPELTRAEEQVMQVLWRRGPSYVKDVLPELPTPTPAYNTVSTIIRILEQKGFVGHEAFGRTHRYYALVAQDDYRRFSLRKLLGGYFGGSFSRLVSFFAKEEDLDAHQLEELLRHAQLDSPATPPADESLPPTPESERPA</sequence>
<accession>A0A4Z0P2R4</accession>
<keyword evidence="3" id="KW-0238">DNA-binding</keyword>
<comment type="similarity">
    <text evidence="1">Belongs to the BlaI transcriptional regulatory family.</text>
</comment>
<evidence type="ECO:0000256" key="4">
    <source>
        <dbReference type="ARBA" id="ARBA00023163"/>
    </source>
</evidence>
<keyword evidence="4" id="KW-0804">Transcription</keyword>
<keyword evidence="7" id="KW-1185">Reference proteome</keyword>
<dbReference type="RefSeq" id="WP_135435723.1">
    <property type="nucleotide sequence ID" value="NZ_SRLA01000004.1"/>
</dbReference>
<protein>
    <submittedName>
        <fullName evidence="6">BlaI/MecI/CopY family transcriptional regulator</fullName>
    </submittedName>
</protein>
<dbReference type="Gene3D" id="1.10.4040.10">
    <property type="entry name" value="Penicillinase repressor domain"/>
    <property type="match status" value="1"/>
</dbReference>
<gene>
    <name evidence="6" type="ORF">EU556_19070</name>
</gene>
<name>A0A4Z0P2R4_9BACT</name>
<evidence type="ECO:0000256" key="1">
    <source>
        <dbReference type="ARBA" id="ARBA00011046"/>
    </source>
</evidence>
<evidence type="ECO:0000256" key="5">
    <source>
        <dbReference type="SAM" id="MobiDB-lite"/>
    </source>
</evidence>
<dbReference type="GO" id="GO:0045892">
    <property type="term" value="P:negative regulation of DNA-templated transcription"/>
    <property type="evidence" value="ECO:0007669"/>
    <property type="project" value="InterPro"/>
</dbReference>
<evidence type="ECO:0000313" key="6">
    <source>
        <dbReference type="EMBL" id="TGE05409.1"/>
    </source>
</evidence>
<dbReference type="OrthoDB" id="1098508at2"/>
<dbReference type="AlphaFoldDB" id="A0A4Z0P2R4"/>
<evidence type="ECO:0000313" key="7">
    <source>
        <dbReference type="Proteomes" id="UP000298337"/>
    </source>
</evidence>
<dbReference type="SUPFAM" id="SSF46785">
    <property type="entry name" value="Winged helix' DNA-binding domain"/>
    <property type="match status" value="1"/>
</dbReference>
<dbReference type="InterPro" id="IPR005650">
    <property type="entry name" value="BlaI_family"/>
</dbReference>
<dbReference type="InterPro" id="IPR036388">
    <property type="entry name" value="WH-like_DNA-bd_sf"/>
</dbReference>
<dbReference type="GO" id="GO:0003677">
    <property type="term" value="F:DNA binding"/>
    <property type="evidence" value="ECO:0007669"/>
    <property type="project" value="UniProtKB-KW"/>
</dbReference>
<evidence type="ECO:0000256" key="3">
    <source>
        <dbReference type="ARBA" id="ARBA00023125"/>
    </source>
</evidence>
<reference evidence="6 7" key="1">
    <citation type="submission" date="2019-04" db="EMBL/GenBank/DDBJ databases">
        <authorList>
            <person name="Feng G."/>
            <person name="Zhang J."/>
            <person name="Zhu H."/>
        </authorList>
    </citation>
    <scope>NUCLEOTIDE SEQUENCE [LARGE SCALE GENOMIC DNA]</scope>
    <source>
        <strain evidence="6 7">92R-1</strain>
    </source>
</reference>
<evidence type="ECO:0000256" key="2">
    <source>
        <dbReference type="ARBA" id="ARBA00023015"/>
    </source>
</evidence>
<feature type="region of interest" description="Disordered" evidence="5">
    <location>
        <begin position="118"/>
        <end position="143"/>
    </location>
</feature>
<proteinExistence type="inferred from homology"/>
<comment type="caution">
    <text evidence="6">The sequence shown here is derived from an EMBL/GenBank/DDBJ whole genome shotgun (WGS) entry which is preliminary data.</text>
</comment>
<keyword evidence="2" id="KW-0805">Transcription regulation</keyword>
<dbReference type="Pfam" id="PF03965">
    <property type="entry name" value="Penicillinase_R"/>
    <property type="match status" value="1"/>
</dbReference>
<dbReference type="Gene3D" id="1.10.10.10">
    <property type="entry name" value="Winged helix-like DNA-binding domain superfamily/Winged helix DNA-binding domain"/>
    <property type="match status" value="1"/>
</dbReference>